<dbReference type="EMBL" id="AP021875">
    <property type="protein sequence ID" value="BBO73458.1"/>
    <property type="molecule type" value="Genomic_DNA"/>
</dbReference>
<dbReference type="Gene3D" id="2.40.300.10">
    <property type="entry name" value="Head decoration protein D"/>
    <property type="match status" value="1"/>
</dbReference>
<dbReference type="OrthoDB" id="5422902at2"/>
<protein>
    <recommendedName>
        <fullName evidence="3">Head decoration protein</fullName>
    </recommendedName>
</protein>
<gene>
    <name evidence="1" type="ORF">DSCW_08750</name>
</gene>
<accession>A0A5K7YXX1</accession>
<evidence type="ECO:0000313" key="2">
    <source>
        <dbReference type="Proteomes" id="UP000427769"/>
    </source>
</evidence>
<dbReference type="SUPFAM" id="SSF51274">
    <property type="entry name" value="Head decoration protein D (gpD, major capsid protein D)"/>
    <property type="match status" value="1"/>
</dbReference>
<sequence>MEVQDTEVVSQLIAGETHEMKPVTIASGAGELARGTVLGLVTASNQYNQHNPAGSDGTETARAILVGDVDATSEDVSALAYVLGKFRTSDLIWPGGITDTQKEAALLDLQDRGILVDTDWS</sequence>
<evidence type="ECO:0008006" key="3">
    <source>
        <dbReference type="Google" id="ProtNLM"/>
    </source>
</evidence>
<dbReference type="AlphaFoldDB" id="A0A5K7YXX1"/>
<name>A0A5K7YXX1_9BACT</name>
<dbReference type="RefSeq" id="WP_155302564.1">
    <property type="nucleotide sequence ID" value="NZ_AP021875.1"/>
</dbReference>
<keyword evidence="2" id="KW-1185">Reference proteome</keyword>
<dbReference type="Pfam" id="PF02924">
    <property type="entry name" value="HDPD"/>
    <property type="match status" value="1"/>
</dbReference>
<dbReference type="KEGG" id="dwd:DSCW_08750"/>
<dbReference type="Proteomes" id="UP000427769">
    <property type="component" value="Chromosome"/>
</dbReference>
<organism evidence="1 2">
    <name type="scientific">Desulfosarcina widdelii</name>
    <dbReference type="NCBI Taxonomy" id="947919"/>
    <lineage>
        <taxon>Bacteria</taxon>
        <taxon>Pseudomonadati</taxon>
        <taxon>Thermodesulfobacteriota</taxon>
        <taxon>Desulfobacteria</taxon>
        <taxon>Desulfobacterales</taxon>
        <taxon>Desulfosarcinaceae</taxon>
        <taxon>Desulfosarcina</taxon>
    </lineage>
</organism>
<dbReference type="InterPro" id="IPR036630">
    <property type="entry name" value="Head_decoration_D_sf"/>
</dbReference>
<reference evidence="1 2" key="1">
    <citation type="submission" date="2019-11" db="EMBL/GenBank/DDBJ databases">
        <title>Comparative genomics of hydrocarbon-degrading Desulfosarcina strains.</title>
        <authorList>
            <person name="Watanabe M."/>
            <person name="Kojima H."/>
            <person name="Fukui M."/>
        </authorList>
    </citation>
    <scope>NUCLEOTIDE SEQUENCE [LARGE SCALE GENOMIC DNA]</scope>
    <source>
        <strain evidence="1 2">PP31</strain>
    </source>
</reference>
<dbReference type="InterPro" id="IPR004195">
    <property type="entry name" value="Head_decoration_D"/>
</dbReference>
<evidence type="ECO:0000313" key="1">
    <source>
        <dbReference type="EMBL" id="BBO73458.1"/>
    </source>
</evidence>
<proteinExistence type="predicted"/>